<dbReference type="FunFam" id="1.10.287.130:FF:000158">
    <property type="entry name" value="Hybrid sensor histidine kinase/response regulator"/>
    <property type="match status" value="1"/>
</dbReference>
<dbReference type="Gene3D" id="3.30.565.10">
    <property type="entry name" value="Histidine kinase-like ATPase, C-terminal domain"/>
    <property type="match status" value="1"/>
</dbReference>
<dbReference type="OrthoDB" id="6192248at2"/>
<dbReference type="PANTHER" id="PTHR45339">
    <property type="entry name" value="HYBRID SIGNAL TRANSDUCTION HISTIDINE KINASE J"/>
    <property type="match status" value="1"/>
</dbReference>
<organism evidence="12 13">
    <name type="scientific">Leptospira semungkisensis</name>
    <dbReference type="NCBI Taxonomy" id="2484985"/>
    <lineage>
        <taxon>Bacteria</taxon>
        <taxon>Pseudomonadati</taxon>
        <taxon>Spirochaetota</taxon>
        <taxon>Spirochaetia</taxon>
        <taxon>Leptospirales</taxon>
        <taxon>Leptospiraceae</taxon>
        <taxon>Leptospira</taxon>
    </lineage>
</organism>
<reference evidence="12" key="1">
    <citation type="journal article" date="2019" name="PLoS Negl. Trop. Dis.">
        <title>Revisiting the worldwide diversity of Leptospira species in the environment.</title>
        <authorList>
            <person name="Vincent A.T."/>
            <person name="Schiettekatte O."/>
            <person name="Bourhy P."/>
            <person name="Veyrier F.J."/>
            <person name="Picardeau M."/>
        </authorList>
    </citation>
    <scope>NUCLEOTIDE SEQUENCE [LARGE SCALE GENOMIC DNA]</scope>
    <source>
        <strain evidence="12">SSS9</strain>
    </source>
</reference>
<dbReference type="Pfam" id="PF08448">
    <property type="entry name" value="PAS_4"/>
    <property type="match status" value="1"/>
</dbReference>
<dbReference type="InterPro" id="IPR013656">
    <property type="entry name" value="PAS_4"/>
</dbReference>
<sequence>MKLSIFAKIRNKTHFLQWKVLVGFISLTFLLVIASLISLYGILELRDSGTWVEHTFAVIEEVEQCKTITREMGIAQAYNKNPGQGNAFPLLSHLKSEIGNLKILTSDNQIQQVRTDEILKLISSIETRPWSFESQKGVTLIEISEALNNMQEEELRLLNSRNTVNTRKGTRVAYSLFILVILSFIVVGYGSLTVQKDIKEKRRITDRLIESESRLLSILDNLPSAFAMMDLEGRVLFHNQVFANRFLYLKEKRNNTGLISLFGEEKGNDVKRMIMKSLDKSGTVDFELDLETDEESERTFYCVIVPLVDLEGEVYSVCGLFTDITVRKNYEQDLKKAKEEAEKANRAKSDFLAMMSHEIRTPMNGVIGMTELLIDSKLSPEQKEYAEIIQKSGESLLSIINDILDYSKIESGTLSLEIREFSLLEIIEEVLDLFRSRAAQKQIDLVHYLDPNVPEQISCDSLRLKQILINLIGNSIKFTEQGEIFLSAEVSKQEGSLYTILFSVRDSGIGIPKEKQRELFQPFYQADNSSTRKYGGTGLGLSISSRLIEMMGGRIWVESVPNSGTTFSFDIMVEGTNKAPAKEDFSHPALENKKVLIVDDNPTNLRILAHQLQILGLITFSAKSKEDAMNLLDLGILPDIGILDYNIPHSSGIDIAKAIRKNNLHFPLVLLSSSFLSQEEKEIANELFSEELNKPVKKKDIERVVYEILANEGNKSKANTQASYLASQREILSSQFPFKIMIAEDNEINQTLAKRIIQKLGYEPYIVPNGKEALIELRDKKIDLILMDVHMPEMDGLQATQVIRNTWPIESQPYIIAMTAAAMQGDRDLCLRAGMNDYISKPIVFEDLIHVLRKAGNALFPKSKA</sequence>
<evidence type="ECO:0000256" key="7">
    <source>
        <dbReference type="SAM" id="Phobius"/>
    </source>
</evidence>
<feature type="domain" description="Histidine kinase" evidence="8">
    <location>
        <begin position="354"/>
        <end position="575"/>
    </location>
</feature>
<dbReference type="InterPro" id="IPR036890">
    <property type="entry name" value="HATPase_C_sf"/>
</dbReference>
<dbReference type="SUPFAM" id="SSF55874">
    <property type="entry name" value="ATPase domain of HSP90 chaperone/DNA topoisomerase II/histidine kinase"/>
    <property type="match status" value="1"/>
</dbReference>
<dbReference type="PANTHER" id="PTHR45339:SF1">
    <property type="entry name" value="HYBRID SIGNAL TRANSDUCTION HISTIDINE KINASE J"/>
    <property type="match status" value="1"/>
</dbReference>
<feature type="modified residue" description="4-aspartylphosphate" evidence="5">
    <location>
        <position position="788"/>
    </location>
</feature>
<keyword evidence="3 5" id="KW-0597">Phosphoprotein</keyword>
<evidence type="ECO:0000259" key="10">
    <source>
        <dbReference type="PROSITE" id="PS50112"/>
    </source>
</evidence>
<dbReference type="SUPFAM" id="SSF52172">
    <property type="entry name" value="CheY-like"/>
    <property type="match status" value="2"/>
</dbReference>
<dbReference type="Gene3D" id="3.30.450.20">
    <property type="entry name" value="PAS domain"/>
    <property type="match status" value="1"/>
</dbReference>
<evidence type="ECO:0000256" key="1">
    <source>
        <dbReference type="ARBA" id="ARBA00000085"/>
    </source>
</evidence>
<dbReference type="FunFam" id="3.30.565.10:FF:000010">
    <property type="entry name" value="Sensor histidine kinase RcsC"/>
    <property type="match status" value="1"/>
</dbReference>
<comment type="catalytic activity">
    <reaction evidence="1">
        <text>ATP + protein L-histidine = ADP + protein N-phospho-L-histidine.</text>
        <dbReference type="EC" id="2.7.13.3"/>
    </reaction>
</comment>
<proteinExistence type="predicted"/>
<dbReference type="CDD" id="cd17546">
    <property type="entry name" value="REC_hyHK_CKI1_RcsC-like"/>
    <property type="match status" value="1"/>
</dbReference>
<dbReference type="SMART" id="SM00388">
    <property type="entry name" value="HisKA"/>
    <property type="match status" value="1"/>
</dbReference>
<dbReference type="InterPro" id="IPR000700">
    <property type="entry name" value="PAS-assoc_C"/>
</dbReference>
<evidence type="ECO:0000256" key="2">
    <source>
        <dbReference type="ARBA" id="ARBA00012438"/>
    </source>
</evidence>
<dbReference type="CDD" id="cd00082">
    <property type="entry name" value="HisKA"/>
    <property type="match status" value="1"/>
</dbReference>
<dbReference type="Pfam" id="PF02518">
    <property type="entry name" value="HATPase_c"/>
    <property type="match status" value="1"/>
</dbReference>
<evidence type="ECO:0000256" key="4">
    <source>
        <dbReference type="ARBA" id="ARBA00023012"/>
    </source>
</evidence>
<keyword evidence="6" id="KW-0175">Coiled coil</keyword>
<dbReference type="Pfam" id="PF00072">
    <property type="entry name" value="Response_reg"/>
    <property type="match status" value="2"/>
</dbReference>
<dbReference type="InterPro" id="IPR036097">
    <property type="entry name" value="HisK_dim/P_sf"/>
</dbReference>
<dbReference type="SUPFAM" id="SSF55785">
    <property type="entry name" value="PYP-like sensor domain (PAS domain)"/>
    <property type="match status" value="1"/>
</dbReference>
<dbReference type="EMBL" id="RQEP01000005">
    <property type="protein sequence ID" value="TGK06938.1"/>
    <property type="molecule type" value="Genomic_DNA"/>
</dbReference>
<dbReference type="GO" id="GO:0000155">
    <property type="term" value="F:phosphorelay sensor kinase activity"/>
    <property type="evidence" value="ECO:0007669"/>
    <property type="project" value="InterPro"/>
</dbReference>
<dbReference type="InterPro" id="IPR003594">
    <property type="entry name" value="HATPase_dom"/>
</dbReference>
<evidence type="ECO:0000256" key="3">
    <source>
        <dbReference type="ARBA" id="ARBA00022553"/>
    </source>
</evidence>
<dbReference type="InterPro" id="IPR003661">
    <property type="entry name" value="HisK_dim/P_dom"/>
</dbReference>
<dbReference type="InterPro" id="IPR001789">
    <property type="entry name" value="Sig_transdc_resp-reg_receiver"/>
</dbReference>
<protein>
    <recommendedName>
        <fullName evidence="2">histidine kinase</fullName>
        <ecNumber evidence="2">2.7.13.3</ecNumber>
    </recommendedName>
</protein>
<keyword evidence="13" id="KW-1185">Reference proteome</keyword>
<dbReference type="EC" id="2.7.13.3" evidence="2"/>
<evidence type="ECO:0000256" key="6">
    <source>
        <dbReference type="SAM" id="Coils"/>
    </source>
</evidence>
<keyword evidence="7" id="KW-0472">Membrane</keyword>
<feature type="domain" description="Response regulatory" evidence="9">
    <location>
        <begin position="594"/>
        <end position="709"/>
    </location>
</feature>
<keyword evidence="4" id="KW-0902">Two-component regulatory system</keyword>
<dbReference type="SMART" id="SM00387">
    <property type="entry name" value="HATPase_c"/>
    <property type="match status" value="1"/>
</dbReference>
<feature type="coiled-coil region" evidence="6">
    <location>
        <begin position="327"/>
        <end position="354"/>
    </location>
</feature>
<dbReference type="PRINTS" id="PR00344">
    <property type="entry name" value="BCTRLSENSOR"/>
</dbReference>
<dbReference type="Gene3D" id="3.40.50.2300">
    <property type="match status" value="2"/>
</dbReference>
<accession>A0A4R9G5S6</accession>
<comment type="caution">
    <text evidence="12">The sequence shown here is derived from an EMBL/GenBank/DDBJ whole genome shotgun (WGS) entry which is preliminary data.</text>
</comment>
<dbReference type="CDD" id="cd16922">
    <property type="entry name" value="HATPase_EvgS-ArcB-TorS-like"/>
    <property type="match status" value="1"/>
</dbReference>
<evidence type="ECO:0000259" key="8">
    <source>
        <dbReference type="PROSITE" id="PS50109"/>
    </source>
</evidence>
<feature type="domain" description="PAS" evidence="10">
    <location>
        <begin position="211"/>
        <end position="281"/>
    </location>
</feature>
<dbReference type="Pfam" id="PF00512">
    <property type="entry name" value="HisKA"/>
    <property type="match status" value="1"/>
</dbReference>
<dbReference type="PROSITE" id="PS50112">
    <property type="entry name" value="PAS"/>
    <property type="match status" value="1"/>
</dbReference>
<evidence type="ECO:0000259" key="9">
    <source>
        <dbReference type="PROSITE" id="PS50110"/>
    </source>
</evidence>
<dbReference type="NCBIfam" id="TIGR00229">
    <property type="entry name" value="sensory_box"/>
    <property type="match status" value="1"/>
</dbReference>
<dbReference type="PROSITE" id="PS50109">
    <property type="entry name" value="HIS_KIN"/>
    <property type="match status" value="1"/>
</dbReference>
<evidence type="ECO:0000313" key="12">
    <source>
        <dbReference type="EMBL" id="TGK06938.1"/>
    </source>
</evidence>
<dbReference type="Gene3D" id="1.10.287.130">
    <property type="match status" value="1"/>
</dbReference>
<dbReference type="InterPro" id="IPR000014">
    <property type="entry name" value="PAS"/>
</dbReference>
<feature type="modified residue" description="4-aspartylphosphate" evidence="5">
    <location>
        <position position="644"/>
    </location>
</feature>
<dbReference type="Proteomes" id="UP000297453">
    <property type="component" value="Unassembled WGS sequence"/>
</dbReference>
<dbReference type="SMART" id="SM00448">
    <property type="entry name" value="REC"/>
    <property type="match status" value="2"/>
</dbReference>
<feature type="domain" description="PAC" evidence="11">
    <location>
        <begin position="284"/>
        <end position="336"/>
    </location>
</feature>
<dbReference type="PROSITE" id="PS50110">
    <property type="entry name" value="RESPONSE_REGULATORY"/>
    <property type="match status" value="2"/>
</dbReference>
<evidence type="ECO:0000256" key="5">
    <source>
        <dbReference type="PROSITE-ProRule" id="PRU00169"/>
    </source>
</evidence>
<evidence type="ECO:0000313" key="13">
    <source>
        <dbReference type="Proteomes" id="UP000297453"/>
    </source>
</evidence>
<name>A0A4R9G5S6_9LEPT</name>
<dbReference type="InterPro" id="IPR011006">
    <property type="entry name" value="CheY-like_superfamily"/>
</dbReference>
<dbReference type="InterPro" id="IPR005467">
    <property type="entry name" value="His_kinase_dom"/>
</dbReference>
<dbReference type="AlphaFoldDB" id="A0A4R9G5S6"/>
<evidence type="ECO:0000259" key="11">
    <source>
        <dbReference type="PROSITE" id="PS50113"/>
    </source>
</evidence>
<feature type="transmembrane region" description="Helical" evidence="7">
    <location>
        <begin position="172"/>
        <end position="194"/>
    </location>
</feature>
<dbReference type="PROSITE" id="PS50113">
    <property type="entry name" value="PAC"/>
    <property type="match status" value="1"/>
</dbReference>
<dbReference type="InterPro" id="IPR004358">
    <property type="entry name" value="Sig_transdc_His_kin-like_C"/>
</dbReference>
<dbReference type="RefSeq" id="WP_135584286.1">
    <property type="nucleotide sequence ID" value="NZ_RQEP01000005.1"/>
</dbReference>
<feature type="transmembrane region" description="Helical" evidence="7">
    <location>
        <begin position="20"/>
        <end position="43"/>
    </location>
</feature>
<feature type="domain" description="Response regulatory" evidence="9">
    <location>
        <begin position="739"/>
        <end position="856"/>
    </location>
</feature>
<keyword evidence="7" id="KW-0812">Transmembrane</keyword>
<gene>
    <name evidence="12" type="ORF">EHO59_02115</name>
</gene>
<dbReference type="SUPFAM" id="SSF47384">
    <property type="entry name" value="Homodimeric domain of signal transducing histidine kinase"/>
    <property type="match status" value="1"/>
</dbReference>
<dbReference type="InterPro" id="IPR035965">
    <property type="entry name" value="PAS-like_dom_sf"/>
</dbReference>
<keyword evidence="7" id="KW-1133">Transmembrane helix</keyword>